<proteinExistence type="predicted"/>
<dbReference type="EMBL" id="DVFV01000103">
    <property type="protein sequence ID" value="HIQ91138.1"/>
    <property type="molecule type" value="Genomic_DNA"/>
</dbReference>
<reference evidence="2" key="2">
    <citation type="journal article" date="2021" name="PeerJ">
        <title>Extensive microbial diversity within the chicken gut microbiome revealed by metagenomics and culture.</title>
        <authorList>
            <person name="Gilroy R."/>
            <person name="Ravi A."/>
            <person name="Getino M."/>
            <person name="Pursley I."/>
            <person name="Horton D.L."/>
            <person name="Alikhan N.F."/>
            <person name="Baker D."/>
            <person name="Gharbi K."/>
            <person name="Hall N."/>
            <person name="Watson M."/>
            <person name="Adriaenssens E.M."/>
            <person name="Foster-Nyarko E."/>
            <person name="Jarju S."/>
            <person name="Secka A."/>
            <person name="Antonio M."/>
            <person name="Oren A."/>
            <person name="Chaudhuri R.R."/>
            <person name="La Ragione R."/>
            <person name="Hildebrand F."/>
            <person name="Pallen M.J."/>
        </authorList>
    </citation>
    <scope>NUCLEOTIDE SEQUENCE</scope>
    <source>
        <strain evidence="2">CHK147-3167</strain>
    </source>
</reference>
<dbReference type="Proteomes" id="UP000886786">
    <property type="component" value="Unassembled WGS sequence"/>
</dbReference>
<dbReference type="InterPro" id="IPR036514">
    <property type="entry name" value="SGNH_hydro_sf"/>
</dbReference>
<dbReference type="SUPFAM" id="SSF52266">
    <property type="entry name" value="SGNH hydrolase"/>
    <property type="match status" value="1"/>
</dbReference>
<dbReference type="AlphaFoldDB" id="A0A9D0ZS09"/>
<dbReference type="Gene3D" id="3.40.50.1110">
    <property type="entry name" value="SGNH hydrolase"/>
    <property type="match status" value="1"/>
</dbReference>
<dbReference type="GO" id="GO:0004622">
    <property type="term" value="F:phosphatidylcholine lysophospholipase activity"/>
    <property type="evidence" value="ECO:0007669"/>
    <property type="project" value="TreeGrafter"/>
</dbReference>
<dbReference type="InterPro" id="IPR013830">
    <property type="entry name" value="SGNH_hydro"/>
</dbReference>
<evidence type="ECO:0000313" key="2">
    <source>
        <dbReference type="EMBL" id="HIQ91138.1"/>
    </source>
</evidence>
<comment type="caution">
    <text evidence="2">The sequence shown here is derived from an EMBL/GenBank/DDBJ whole genome shotgun (WGS) entry which is preliminary data.</text>
</comment>
<dbReference type="Pfam" id="PF13472">
    <property type="entry name" value="Lipase_GDSL_2"/>
    <property type="match status" value="1"/>
</dbReference>
<name>A0A9D0ZS09_9FIRM</name>
<evidence type="ECO:0000259" key="1">
    <source>
        <dbReference type="Pfam" id="PF13472"/>
    </source>
</evidence>
<dbReference type="PANTHER" id="PTHR30383">
    <property type="entry name" value="THIOESTERASE 1/PROTEASE 1/LYSOPHOSPHOLIPASE L1"/>
    <property type="match status" value="1"/>
</dbReference>
<accession>A0A9D0ZS09</accession>
<reference evidence="2" key="1">
    <citation type="submission" date="2020-10" db="EMBL/GenBank/DDBJ databases">
        <authorList>
            <person name="Gilroy R."/>
        </authorList>
    </citation>
    <scope>NUCLEOTIDE SEQUENCE</scope>
    <source>
        <strain evidence="2">CHK147-3167</strain>
    </source>
</reference>
<organism evidence="2 3">
    <name type="scientific">Candidatus Coprosoma intestinipullorum</name>
    <dbReference type="NCBI Taxonomy" id="2840752"/>
    <lineage>
        <taxon>Bacteria</taxon>
        <taxon>Bacillati</taxon>
        <taxon>Bacillota</taxon>
        <taxon>Bacillota incertae sedis</taxon>
        <taxon>Candidatus Coprosoma</taxon>
    </lineage>
</organism>
<dbReference type="InterPro" id="IPR051532">
    <property type="entry name" value="Ester_Hydrolysis_Enzymes"/>
</dbReference>
<dbReference type="PANTHER" id="PTHR30383:SF5">
    <property type="entry name" value="SGNH HYDROLASE-TYPE ESTERASE DOMAIN-CONTAINING PROTEIN"/>
    <property type="match status" value="1"/>
</dbReference>
<feature type="domain" description="SGNH hydrolase-type esterase" evidence="1">
    <location>
        <begin position="31"/>
        <end position="224"/>
    </location>
</feature>
<sequence length="240" mass="27637">MIKKGLIGGAVLLLIFLIYLSTMDRKVYYLVLGDSLATSEGADGLKVRGYTDIVAENLEKRDVLEEYIKGFAEDGMKVPDLIDDIEDNREIEVNGKTIRIKNALVKADLVTLSIGANDILEKLDSEYISDNDVYNYIDEMTDDLEELLKLIREYSKEDIIMVGYYNPFKDIDVQKFIDYLNKRYKEVSNVYDIIYVEIDDVFEKHPEYLPNENNIHPSSEGYEAIAELVMKKVNKNLFET</sequence>
<protein>
    <recommendedName>
        <fullName evidence="1">SGNH hydrolase-type esterase domain-containing protein</fullName>
    </recommendedName>
</protein>
<evidence type="ECO:0000313" key="3">
    <source>
        <dbReference type="Proteomes" id="UP000886786"/>
    </source>
</evidence>
<gene>
    <name evidence="2" type="ORF">IAB27_05905</name>
</gene>